<evidence type="ECO:0000313" key="8">
    <source>
        <dbReference type="EMBL" id="KAF2149110.1"/>
    </source>
</evidence>
<protein>
    <recommendedName>
        <fullName evidence="7">HTH araC/xylS-type domain-containing protein</fullName>
    </recommendedName>
</protein>
<evidence type="ECO:0000259" key="7">
    <source>
        <dbReference type="PROSITE" id="PS01124"/>
    </source>
</evidence>
<dbReference type="GO" id="GO:0008168">
    <property type="term" value="F:methyltransferase activity"/>
    <property type="evidence" value="ECO:0007669"/>
    <property type="project" value="UniProtKB-KW"/>
</dbReference>
<keyword evidence="5" id="KW-0804">Transcription</keyword>
<evidence type="ECO:0000256" key="6">
    <source>
        <dbReference type="SAM" id="MobiDB-lite"/>
    </source>
</evidence>
<proteinExistence type="predicted"/>
<sequence length="211" mass="23007">MDSTRWACVVSRTPDSSFVYAVKTTKIYCRPTCSARLARRANVEFYNTSLEAEAAGYRSCKRCRPELVAYAPQDAKISRACDTICRYSLGDTNPPLSELAKEAGLTKYHFHRLFKKKTGLTPRQFTEALRGGDVEGSVALTPSESSSSAVDRTPSETGSSPGDGNCLQPGEQSEEMAWVNLAYTDAEMDLLNADLEFLGGVGSVDVFEASM</sequence>
<keyword evidence="3" id="KW-0805">Transcription regulation</keyword>
<dbReference type="OrthoDB" id="2447880at2759"/>
<dbReference type="InterPro" id="IPR035451">
    <property type="entry name" value="Ada-like_dom_sf"/>
</dbReference>
<keyword evidence="4" id="KW-0010">Activator</keyword>
<evidence type="ECO:0000256" key="2">
    <source>
        <dbReference type="ARBA" id="ARBA00022603"/>
    </source>
</evidence>
<dbReference type="PROSITE" id="PS01124">
    <property type="entry name" value="HTH_ARAC_FAMILY_2"/>
    <property type="match status" value="1"/>
</dbReference>
<gene>
    <name evidence="8" type="ORF">K461DRAFT_282572</name>
</gene>
<comment type="cofactor">
    <cofactor evidence="1">
        <name>Zn(2+)</name>
        <dbReference type="ChEBI" id="CHEBI:29105"/>
    </cofactor>
</comment>
<dbReference type="EMBL" id="ML996092">
    <property type="protein sequence ID" value="KAF2149110.1"/>
    <property type="molecule type" value="Genomic_DNA"/>
</dbReference>
<dbReference type="InterPro" id="IPR009057">
    <property type="entry name" value="Homeodomain-like_sf"/>
</dbReference>
<dbReference type="Gene3D" id="3.40.10.10">
    <property type="entry name" value="DNA Methylphosphotriester Repair Domain"/>
    <property type="match status" value="1"/>
</dbReference>
<evidence type="ECO:0000256" key="5">
    <source>
        <dbReference type="ARBA" id="ARBA00023163"/>
    </source>
</evidence>
<organism evidence="8 9">
    <name type="scientific">Myriangium duriaei CBS 260.36</name>
    <dbReference type="NCBI Taxonomy" id="1168546"/>
    <lineage>
        <taxon>Eukaryota</taxon>
        <taxon>Fungi</taxon>
        <taxon>Dikarya</taxon>
        <taxon>Ascomycota</taxon>
        <taxon>Pezizomycotina</taxon>
        <taxon>Dothideomycetes</taxon>
        <taxon>Dothideomycetidae</taxon>
        <taxon>Myriangiales</taxon>
        <taxon>Myriangiaceae</taxon>
        <taxon>Myriangium</taxon>
    </lineage>
</organism>
<dbReference type="GO" id="GO:0006281">
    <property type="term" value="P:DNA repair"/>
    <property type="evidence" value="ECO:0007669"/>
    <property type="project" value="InterPro"/>
</dbReference>
<dbReference type="InterPro" id="IPR004026">
    <property type="entry name" value="Ada_DNA_repair_Zn-bd"/>
</dbReference>
<keyword evidence="2" id="KW-0808">Transferase</keyword>
<feature type="compositionally biased region" description="Polar residues" evidence="6">
    <location>
        <begin position="140"/>
        <end position="162"/>
    </location>
</feature>
<evidence type="ECO:0000256" key="4">
    <source>
        <dbReference type="ARBA" id="ARBA00023159"/>
    </source>
</evidence>
<dbReference type="SUPFAM" id="SSF46689">
    <property type="entry name" value="Homeodomain-like"/>
    <property type="match status" value="1"/>
</dbReference>
<feature type="region of interest" description="Disordered" evidence="6">
    <location>
        <begin position="131"/>
        <end position="170"/>
    </location>
</feature>
<dbReference type="GO" id="GO:0003700">
    <property type="term" value="F:DNA-binding transcription factor activity"/>
    <property type="evidence" value="ECO:0007669"/>
    <property type="project" value="InterPro"/>
</dbReference>
<comment type="caution">
    <text evidence="8">The sequence shown here is derived from an EMBL/GenBank/DDBJ whole genome shotgun (WGS) entry which is preliminary data.</text>
</comment>
<dbReference type="Pfam" id="PF02805">
    <property type="entry name" value="Ada_Zn_binding"/>
    <property type="match status" value="1"/>
</dbReference>
<feature type="domain" description="HTH araC/xylS-type" evidence="7">
    <location>
        <begin position="89"/>
        <end position="128"/>
    </location>
</feature>
<dbReference type="Proteomes" id="UP000799439">
    <property type="component" value="Unassembled WGS sequence"/>
</dbReference>
<keyword evidence="2" id="KW-0489">Methyltransferase</keyword>
<dbReference type="Pfam" id="PF00165">
    <property type="entry name" value="HTH_AraC"/>
    <property type="match status" value="1"/>
</dbReference>
<dbReference type="InterPro" id="IPR018060">
    <property type="entry name" value="HTH_AraC"/>
</dbReference>
<dbReference type="GO" id="GO:0032259">
    <property type="term" value="P:methylation"/>
    <property type="evidence" value="ECO:0007669"/>
    <property type="project" value="UniProtKB-KW"/>
</dbReference>
<dbReference type="GO" id="GO:0043565">
    <property type="term" value="F:sequence-specific DNA binding"/>
    <property type="evidence" value="ECO:0007669"/>
    <property type="project" value="InterPro"/>
</dbReference>
<accession>A0A9P4IWQ9</accession>
<dbReference type="GO" id="GO:0008270">
    <property type="term" value="F:zinc ion binding"/>
    <property type="evidence" value="ECO:0007669"/>
    <property type="project" value="InterPro"/>
</dbReference>
<name>A0A9P4IWQ9_9PEZI</name>
<dbReference type="Gene3D" id="1.10.10.60">
    <property type="entry name" value="Homeodomain-like"/>
    <property type="match status" value="1"/>
</dbReference>
<reference evidence="8" key="1">
    <citation type="journal article" date="2020" name="Stud. Mycol.">
        <title>101 Dothideomycetes genomes: a test case for predicting lifestyles and emergence of pathogens.</title>
        <authorList>
            <person name="Haridas S."/>
            <person name="Albert R."/>
            <person name="Binder M."/>
            <person name="Bloem J."/>
            <person name="Labutti K."/>
            <person name="Salamov A."/>
            <person name="Andreopoulos B."/>
            <person name="Baker S."/>
            <person name="Barry K."/>
            <person name="Bills G."/>
            <person name="Bluhm B."/>
            <person name="Cannon C."/>
            <person name="Castanera R."/>
            <person name="Culley D."/>
            <person name="Daum C."/>
            <person name="Ezra D."/>
            <person name="Gonzalez J."/>
            <person name="Henrissat B."/>
            <person name="Kuo A."/>
            <person name="Liang C."/>
            <person name="Lipzen A."/>
            <person name="Lutzoni F."/>
            <person name="Magnuson J."/>
            <person name="Mondo S."/>
            <person name="Nolan M."/>
            <person name="Ohm R."/>
            <person name="Pangilinan J."/>
            <person name="Park H.-J."/>
            <person name="Ramirez L."/>
            <person name="Alfaro M."/>
            <person name="Sun H."/>
            <person name="Tritt A."/>
            <person name="Yoshinaga Y."/>
            <person name="Zwiers L.-H."/>
            <person name="Turgeon B."/>
            <person name="Goodwin S."/>
            <person name="Spatafora J."/>
            <person name="Crous P."/>
            <person name="Grigoriev I."/>
        </authorList>
    </citation>
    <scope>NUCLEOTIDE SEQUENCE</scope>
    <source>
        <strain evidence="8">CBS 260.36</strain>
    </source>
</reference>
<dbReference type="SUPFAM" id="SSF57884">
    <property type="entry name" value="Ada DNA repair protein, N-terminal domain (N-Ada 10)"/>
    <property type="match status" value="1"/>
</dbReference>
<evidence type="ECO:0000313" key="9">
    <source>
        <dbReference type="Proteomes" id="UP000799439"/>
    </source>
</evidence>
<evidence type="ECO:0000256" key="1">
    <source>
        <dbReference type="ARBA" id="ARBA00001947"/>
    </source>
</evidence>
<keyword evidence="9" id="KW-1185">Reference proteome</keyword>
<evidence type="ECO:0000256" key="3">
    <source>
        <dbReference type="ARBA" id="ARBA00023015"/>
    </source>
</evidence>
<dbReference type="AlphaFoldDB" id="A0A9P4IWQ9"/>